<comment type="caution">
    <text evidence="2">The sequence shown here is derived from an EMBL/GenBank/DDBJ whole genome shotgun (WGS) entry which is preliminary data.</text>
</comment>
<dbReference type="Proteomes" id="UP000038487">
    <property type="component" value="Unassembled WGS sequence"/>
</dbReference>
<evidence type="ECO:0000256" key="1">
    <source>
        <dbReference type="SAM" id="MobiDB-lite"/>
    </source>
</evidence>
<dbReference type="EMBL" id="CSUW01000010">
    <property type="protein sequence ID" value="CPT53484.1"/>
    <property type="molecule type" value="Genomic_DNA"/>
</dbReference>
<feature type="compositionally biased region" description="Pro residues" evidence="1">
    <location>
        <begin position="27"/>
        <end position="37"/>
    </location>
</feature>
<reference evidence="2 3" key="1">
    <citation type="submission" date="2015-03" db="EMBL/GenBank/DDBJ databases">
        <authorList>
            <consortium name="Pathogen Informatics"/>
            <person name="Murphy D."/>
        </authorList>
    </citation>
    <scope>NUCLEOTIDE SEQUENCE [LARGE SCALE GENOMIC DNA]</scope>
    <source>
        <strain evidence="2 3">PAP036</strain>
    </source>
</reference>
<feature type="region of interest" description="Disordered" evidence="1">
    <location>
        <begin position="1"/>
        <end position="37"/>
    </location>
</feature>
<evidence type="ECO:0000313" key="2">
    <source>
        <dbReference type="EMBL" id="CPT53484.1"/>
    </source>
</evidence>
<evidence type="ECO:0000313" key="3">
    <source>
        <dbReference type="Proteomes" id="UP000038487"/>
    </source>
</evidence>
<protein>
    <submittedName>
        <fullName evidence="2">Mce family protein</fullName>
    </submittedName>
</protein>
<gene>
    <name evidence="2" type="ORF">ERS075527_03963</name>
</gene>
<organism evidence="2 3">
    <name type="scientific">Mycobacteroides abscessus</name>
    <dbReference type="NCBI Taxonomy" id="36809"/>
    <lineage>
        <taxon>Bacteria</taxon>
        <taxon>Bacillati</taxon>
        <taxon>Actinomycetota</taxon>
        <taxon>Actinomycetes</taxon>
        <taxon>Mycobacteriales</taxon>
        <taxon>Mycobacteriaceae</taxon>
        <taxon>Mycobacteroides</taxon>
    </lineage>
</organism>
<sequence>MGKGPDAPAIPMRPSPTEPGVIEPVPGAAPVPQEPPR</sequence>
<dbReference type="AlphaFoldDB" id="A0AB33T9T8"/>
<proteinExistence type="predicted"/>
<accession>A0AB33T9T8</accession>
<name>A0AB33T9T8_9MYCO</name>